<feature type="compositionally biased region" description="Basic residues" evidence="1">
    <location>
        <begin position="8"/>
        <end position="18"/>
    </location>
</feature>
<accession>A0A9R1WLQ4</accession>
<feature type="compositionally biased region" description="Basic and acidic residues" evidence="1">
    <location>
        <begin position="21"/>
        <end position="32"/>
    </location>
</feature>
<comment type="caution">
    <text evidence="2">The sequence shown here is derived from an EMBL/GenBank/DDBJ whole genome shotgun (WGS) entry which is preliminary data.</text>
</comment>
<reference evidence="2 3" key="1">
    <citation type="journal article" date="2017" name="Nat. Commun.">
        <title>Genome assembly with in vitro proximity ligation data and whole-genome triplication in lettuce.</title>
        <authorList>
            <person name="Reyes-Chin-Wo S."/>
            <person name="Wang Z."/>
            <person name="Yang X."/>
            <person name="Kozik A."/>
            <person name="Arikit S."/>
            <person name="Song C."/>
            <person name="Xia L."/>
            <person name="Froenicke L."/>
            <person name="Lavelle D.O."/>
            <person name="Truco M.J."/>
            <person name="Xia R."/>
            <person name="Zhu S."/>
            <person name="Xu C."/>
            <person name="Xu H."/>
            <person name="Xu X."/>
            <person name="Cox K."/>
            <person name="Korf I."/>
            <person name="Meyers B.C."/>
            <person name="Michelmore R.W."/>
        </authorList>
    </citation>
    <scope>NUCLEOTIDE SEQUENCE [LARGE SCALE GENOMIC DNA]</scope>
    <source>
        <strain evidence="3">cv. Salinas</strain>
        <tissue evidence="2">Seedlings</tissue>
    </source>
</reference>
<gene>
    <name evidence="2" type="ORF">LSAT_V11C100044240</name>
</gene>
<evidence type="ECO:0000313" key="3">
    <source>
        <dbReference type="Proteomes" id="UP000235145"/>
    </source>
</evidence>
<feature type="region of interest" description="Disordered" evidence="1">
    <location>
        <begin position="1"/>
        <end position="40"/>
    </location>
</feature>
<keyword evidence="3" id="KW-1185">Reference proteome</keyword>
<dbReference type="Proteomes" id="UP000235145">
    <property type="component" value="Unassembled WGS sequence"/>
</dbReference>
<sequence length="254" mass="29756">MFEIYTIQRKKRKKRKQKQTIQEKNKKTKTESGEDDEKFPSLRTRVATQSLWKHILGLKNEGMDLEAVDDYEQDNRTLIKWKEQHPKITQSAQALVDLIEESQIADEIRIRPLHFWNYGRLETIQTNEIANVKFGMEILENMEMIEDEYVDLVEENNEKNEEEFSDSDDNEVIGAESVFKKHIGETSNVNENEVQVQKEIEGSNDENPKKDITFQKAIVLFTPKENEVQHTEVNKTVHAEEAEEMVVDQTTKTL</sequence>
<proteinExistence type="predicted"/>
<dbReference type="AlphaFoldDB" id="A0A9R1WLQ4"/>
<protein>
    <submittedName>
        <fullName evidence="2">Uncharacterized protein</fullName>
    </submittedName>
</protein>
<evidence type="ECO:0000313" key="2">
    <source>
        <dbReference type="EMBL" id="KAJ0227585.1"/>
    </source>
</evidence>
<organism evidence="2 3">
    <name type="scientific">Lactuca sativa</name>
    <name type="common">Garden lettuce</name>
    <dbReference type="NCBI Taxonomy" id="4236"/>
    <lineage>
        <taxon>Eukaryota</taxon>
        <taxon>Viridiplantae</taxon>
        <taxon>Streptophyta</taxon>
        <taxon>Embryophyta</taxon>
        <taxon>Tracheophyta</taxon>
        <taxon>Spermatophyta</taxon>
        <taxon>Magnoliopsida</taxon>
        <taxon>eudicotyledons</taxon>
        <taxon>Gunneridae</taxon>
        <taxon>Pentapetalae</taxon>
        <taxon>asterids</taxon>
        <taxon>campanulids</taxon>
        <taxon>Asterales</taxon>
        <taxon>Asteraceae</taxon>
        <taxon>Cichorioideae</taxon>
        <taxon>Cichorieae</taxon>
        <taxon>Lactucinae</taxon>
        <taxon>Lactuca</taxon>
    </lineage>
</organism>
<dbReference type="EMBL" id="NBSK02000001">
    <property type="protein sequence ID" value="KAJ0227585.1"/>
    <property type="molecule type" value="Genomic_DNA"/>
</dbReference>
<name>A0A9R1WLQ4_LACSA</name>
<evidence type="ECO:0000256" key="1">
    <source>
        <dbReference type="SAM" id="MobiDB-lite"/>
    </source>
</evidence>